<dbReference type="Proteomes" id="UP000238937">
    <property type="component" value="Unassembled WGS sequence"/>
</dbReference>
<comment type="caution">
    <text evidence="1">The sequence shown here is derived from an EMBL/GenBank/DDBJ whole genome shotgun (WGS) entry which is preliminary data.</text>
</comment>
<dbReference type="InterPro" id="IPR053860">
    <property type="entry name" value="DUF6932"/>
</dbReference>
<organism evidence="1 2">
    <name type="scientific">Chamaesiphon polymorphus CCALA 037</name>
    <dbReference type="NCBI Taxonomy" id="2107692"/>
    <lineage>
        <taxon>Bacteria</taxon>
        <taxon>Bacillati</taxon>
        <taxon>Cyanobacteriota</taxon>
        <taxon>Cyanophyceae</taxon>
        <taxon>Gomontiellales</taxon>
        <taxon>Chamaesiphonaceae</taxon>
        <taxon>Chamaesiphon</taxon>
    </lineage>
</organism>
<name>A0A2T1GGT9_9CYAN</name>
<accession>A0A2T1GGT9</accession>
<sequence length="137" mass="15599">MPPFTESGYLPPGIWAMSWADFWERYGYNSRRANLLSGLMFALKLLIRSGCQTIYIGGSFITNKERPNDIDGCFDGMGIDIGMLDPVFQDVDEQHARFGCELRMDFMSAFQGFLQKNRDGEPIGIVEIDLRSFDPPR</sequence>
<dbReference type="EMBL" id="PVWO01000106">
    <property type="protein sequence ID" value="PSB56827.1"/>
    <property type="molecule type" value="Genomic_DNA"/>
</dbReference>
<protein>
    <submittedName>
        <fullName evidence="1">Uncharacterized protein</fullName>
    </submittedName>
</protein>
<proteinExistence type="predicted"/>
<evidence type="ECO:0000313" key="2">
    <source>
        <dbReference type="Proteomes" id="UP000238937"/>
    </source>
</evidence>
<dbReference type="RefSeq" id="WP_106303866.1">
    <property type="nucleotide sequence ID" value="NZ_PVWO01000106.1"/>
</dbReference>
<gene>
    <name evidence="1" type="ORF">C7B77_10535</name>
</gene>
<evidence type="ECO:0000313" key="1">
    <source>
        <dbReference type="EMBL" id="PSB56827.1"/>
    </source>
</evidence>
<dbReference type="OrthoDB" id="572713at2"/>
<dbReference type="AlphaFoldDB" id="A0A2T1GGT9"/>
<dbReference type="Pfam" id="PF22014">
    <property type="entry name" value="DUF6932"/>
    <property type="match status" value="1"/>
</dbReference>
<keyword evidence="2" id="KW-1185">Reference proteome</keyword>
<reference evidence="1 2" key="1">
    <citation type="submission" date="2018-03" db="EMBL/GenBank/DDBJ databases">
        <title>The ancient ancestry and fast evolution of plastids.</title>
        <authorList>
            <person name="Moore K.R."/>
            <person name="Magnabosco C."/>
            <person name="Momper L."/>
            <person name="Gold D.A."/>
            <person name="Bosak T."/>
            <person name="Fournier G.P."/>
        </authorList>
    </citation>
    <scope>NUCLEOTIDE SEQUENCE [LARGE SCALE GENOMIC DNA]</scope>
    <source>
        <strain evidence="1 2">CCALA 037</strain>
    </source>
</reference>